<dbReference type="PROSITE" id="PS52035">
    <property type="entry name" value="PEPTIDASE_M14"/>
    <property type="match status" value="1"/>
</dbReference>
<evidence type="ECO:0000256" key="5">
    <source>
        <dbReference type="ARBA" id="ARBA00022645"/>
    </source>
</evidence>
<comment type="caution">
    <text evidence="16">Lacks conserved residue(s) required for the propagation of feature annotation.</text>
</comment>
<evidence type="ECO:0000313" key="20">
    <source>
        <dbReference type="EMBL" id="KJA16025.1"/>
    </source>
</evidence>
<evidence type="ECO:0000256" key="7">
    <source>
        <dbReference type="ARBA" id="ARBA00022723"/>
    </source>
</evidence>
<dbReference type="AlphaFoldDB" id="A0A0D2P6I6"/>
<dbReference type="GO" id="GO:0008270">
    <property type="term" value="F:zinc ion binding"/>
    <property type="evidence" value="ECO:0007669"/>
    <property type="project" value="InterPro"/>
</dbReference>
<dbReference type="GO" id="GO:0004181">
    <property type="term" value="F:metallocarboxypeptidase activity"/>
    <property type="evidence" value="ECO:0007669"/>
    <property type="project" value="InterPro"/>
</dbReference>
<proteinExistence type="inferred from homology"/>
<evidence type="ECO:0000256" key="10">
    <source>
        <dbReference type="ARBA" id="ARBA00022833"/>
    </source>
</evidence>
<evidence type="ECO:0000256" key="12">
    <source>
        <dbReference type="ARBA" id="ARBA00023157"/>
    </source>
</evidence>
<keyword evidence="21" id="KW-1185">Reference proteome</keyword>
<feature type="chain" id="PRO_5002260381" description="Inactive metallocarboxypeptidase ECM14" evidence="18">
    <location>
        <begin position="21"/>
        <end position="465"/>
    </location>
</feature>
<dbReference type="PANTHER" id="PTHR11705:SF147">
    <property type="entry name" value="INACTIVE METALLOCARBOXYPEPTIDASE ECM14"/>
    <property type="match status" value="1"/>
</dbReference>
<evidence type="ECO:0000256" key="1">
    <source>
        <dbReference type="ARBA" id="ARBA00001947"/>
    </source>
</evidence>
<keyword evidence="9" id="KW-0378">Hydrolase</keyword>
<keyword evidence="8 18" id="KW-0732">Signal</keyword>
<evidence type="ECO:0000256" key="3">
    <source>
        <dbReference type="ARBA" id="ARBA00005988"/>
    </source>
</evidence>
<comment type="similarity">
    <text evidence="3 16">Belongs to the peptidase M14 family.</text>
</comment>
<evidence type="ECO:0000256" key="6">
    <source>
        <dbReference type="ARBA" id="ARBA00022670"/>
    </source>
</evidence>
<organism evidence="20 21">
    <name type="scientific">Hypholoma sublateritium (strain FD-334 SS-4)</name>
    <dbReference type="NCBI Taxonomy" id="945553"/>
    <lineage>
        <taxon>Eukaryota</taxon>
        <taxon>Fungi</taxon>
        <taxon>Dikarya</taxon>
        <taxon>Basidiomycota</taxon>
        <taxon>Agaricomycotina</taxon>
        <taxon>Agaricomycetes</taxon>
        <taxon>Agaricomycetidae</taxon>
        <taxon>Agaricales</taxon>
        <taxon>Agaricineae</taxon>
        <taxon>Strophariaceae</taxon>
        <taxon>Hypholoma</taxon>
    </lineage>
</organism>
<evidence type="ECO:0000256" key="11">
    <source>
        <dbReference type="ARBA" id="ARBA00023049"/>
    </source>
</evidence>
<evidence type="ECO:0000256" key="16">
    <source>
        <dbReference type="PROSITE-ProRule" id="PRU01379"/>
    </source>
</evidence>
<keyword evidence="12" id="KW-1015">Disulfide bond</keyword>
<feature type="domain" description="Peptidase M14" evidence="19">
    <location>
        <begin position="118"/>
        <end position="457"/>
    </location>
</feature>
<protein>
    <recommendedName>
        <fullName evidence="14">Inactive metallocarboxypeptidase ECM14</fullName>
    </recommendedName>
    <alternativeName>
        <fullName evidence="15">Inactive metallocarboxypeptidase ecm14</fullName>
    </alternativeName>
</protein>
<evidence type="ECO:0000256" key="18">
    <source>
        <dbReference type="SAM" id="SignalP"/>
    </source>
</evidence>
<sequence length="465" mass="52453">MAGTWLWAFLLAVIVSYCSAEQQILQEEKTRGGVLRRFSTESAVQSVLAVAQEHDLDIWHATDAFVDVYFPPDAPFLPQELAQLRHTSTSISVNVPPLALSHSAWNISSLENTTFHDHYHPLSEVQSFIKQLAATYPNITRLVNLGLSAEGREMNGLTISTGAYNEGEEDEESGGRRKKKAPKKTPVAHDGEKLGFVIVGAQHAREWIATAASTYLAQAIVANSSEHYSLSKLLDHFDFHIIPMPNPDGYEYTWESDRYWYKNRQVIGPYTECVGLDMNRNWGYKWRPEATDNKQYRHLNSQAKPRVPTNPCSHWYPGTRPFESPEVNNIANWIATLPNVIAFVDLRSYGQMISSPYSYTCKRLPKDAEDQIEAALGASHAIKSVHGTEFKVGSLCSTLYPAYGNIVDWMYAREAIKYSYVAHLRDTGTYGFSLPEKWIRPTGEETGGMIQYIAKFIAKQAKRTF</sequence>
<keyword evidence="7" id="KW-0479">Metal-binding</keyword>
<dbReference type="SMART" id="SM00631">
    <property type="entry name" value="Zn_pept"/>
    <property type="match status" value="1"/>
</dbReference>
<evidence type="ECO:0000256" key="4">
    <source>
        <dbReference type="ARBA" id="ARBA00022525"/>
    </source>
</evidence>
<evidence type="ECO:0000313" key="21">
    <source>
        <dbReference type="Proteomes" id="UP000054270"/>
    </source>
</evidence>
<dbReference type="PANTHER" id="PTHR11705">
    <property type="entry name" value="PROTEASE FAMILY M14 CARBOXYPEPTIDASE A,B"/>
    <property type="match status" value="1"/>
</dbReference>
<dbReference type="Pfam" id="PF00246">
    <property type="entry name" value="Peptidase_M14"/>
    <property type="match status" value="1"/>
</dbReference>
<keyword evidence="11" id="KW-0482">Metalloprotease</keyword>
<evidence type="ECO:0000259" key="19">
    <source>
        <dbReference type="PROSITE" id="PS52035"/>
    </source>
</evidence>
<evidence type="ECO:0000256" key="8">
    <source>
        <dbReference type="ARBA" id="ARBA00022729"/>
    </source>
</evidence>
<dbReference type="Gene3D" id="3.40.630.10">
    <property type="entry name" value="Zn peptidases"/>
    <property type="match status" value="1"/>
</dbReference>
<dbReference type="InterPro" id="IPR000834">
    <property type="entry name" value="Peptidase_M14"/>
</dbReference>
<accession>A0A0D2P6I6</accession>
<keyword evidence="6" id="KW-0645">Protease</keyword>
<dbReference type="STRING" id="945553.A0A0D2P6I6"/>
<dbReference type="OMA" id="HQHAREH"/>
<gene>
    <name evidence="20" type="ORF">HYPSUDRAFT_47863</name>
</gene>
<dbReference type="GO" id="GO:0006508">
    <property type="term" value="P:proteolysis"/>
    <property type="evidence" value="ECO:0007669"/>
    <property type="project" value="UniProtKB-KW"/>
</dbReference>
<name>A0A0D2P6I6_HYPSF</name>
<feature type="signal peptide" evidence="18">
    <location>
        <begin position="1"/>
        <end position="20"/>
    </location>
</feature>
<dbReference type="PRINTS" id="PR00765">
    <property type="entry name" value="CRBOXYPTASEA"/>
</dbReference>
<evidence type="ECO:0000256" key="2">
    <source>
        <dbReference type="ARBA" id="ARBA00004613"/>
    </source>
</evidence>
<comment type="function">
    <text evidence="13">Inactive carboxypeptidase that may play a role in cell wall organization and biogenesis.</text>
</comment>
<dbReference type="OrthoDB" id="3626597at2759"/>
<dbReference type="GO" id="GO:0005615">
    <property type="term" value="C:extracellular space"/>
    <property type="evidence" value="ECO:0007669"/>
    <property type="project" value="TreeGrafter"/>
</dbReference>
<feature type="region of interest" description="Disordered" evidence="17">
    <location>
        <begin position="158"/>
        <end position="187"/>
    </location>
</feature>
<keyword evidence="4" id="KW-0964">Secreted</keyword>
<dbReference type="EMBL" id="KN817630">
    <property type="protein sequence ID" value="KJA16025.1"/>
    <property type="molecule type" value="Genomic_DNA"/>
</dbReference>
<keyword evidence="10" id="KW-0862">Zinc</keyword>
<comment type="cofactor">
    <cofactor evidence="1">
        <name>Zn(2+)</name>
        <dbReference type="ChEBI" id="CHEBI:29105"/>
    </cofactor>
</comment>
<dbReference type="FunFam" id="3.40.630.10:FF:000084">
    <property type="entry name" value="Carboxypeptidase B2"/>
    <property type="match status" value="1"/>
</dbReference>
<comment type="subcellular location">
    <subcellularLocation>
        <location evidence="2">Secreted</location>
    </subcellularLocation>
</comment>
<evidence type="ECO:0000256" key="17">
    <source>
        <dbReference type="SAM" id="MobiDB-lite"/>
    </source>
</evidence>
<dbReference type="Proteomes" id="UP000054270">
    <property type="component" value="Unassembled WGS sequence"/>
</dbReference>
<evidence type="ECO:0000256" key="9">
    <source>
        <dbReference type="ARBA" id="ARBA00022801"/>
    </source>
</evidence>
<dbReference type="CDD" id="cd03860">
    <property type="entry name" value="M14_CP_A-B_like"/>
    <property type="match status" value="1"/>
</dbReference>
<keyword evidence="5" id="KW-0121">Carboxypeptidase</keyword>
<evidence type="ECO:0000256" key="13">
    <source>
        <dbReference type="ARBA" id="ARBA00025210"/>
    </source>
</evidence>
<evidence type="ECO:0000256" key="15">
    <source>
        <dbReference type="ARBA" id="ARBA00026213"/>
    </source>
</evidence>
<evidence type="ECO:0000256" key="14">
    <source>
        <dbReference type="ARBA" id="ARBA00026187"/>
    </source>
</evidence>
<dbReference type="SUPFAM" id="SSF53187">
    <property type="entry name" value="Zn-dependent exopeptidases"/>
    <property type="match status" value="1"/>
</dbReference>
<reference evidence="21" key="1">
    <citation type="submission" date="2014-04" db="EMBL/GenBank/DDBJ databases">
        <title>Evolutionary Origins and Diversification of the Mycorrhizal Mutualists.</title>
        <authorList>
            <consortium name="DOE Joint Genome Institute"/>
            <consortium name="Mycorrhizal Genomics Consortium"/>
            <person name="Kohler A."/>
            <person name="Kuo A."/>
            <person name="Nagy L.G."/>
            <person name="Floudas D."/>
            <person name="Copeland A."/>
            <person name="Barry K.W."/>
            <person name="Cichocki N."/>
            <person name="Veneault-Fourrey C."/>
            <person name="LaButti K."/>
            <person name="Lindquist E.A."/>
            <person name="Lipzen A."/>
            <person name="Lundell T."/>
            <person name="Morin E."/>
            <person name="Murat C."/>
            <person name="Riley R."/>
            <person name="Ohm R."/>
            <person name="Sun H."/>
            <person name="Tunlid A."/>
            <person name="Henrissat B."/>
            <person name="Grigoriev I.V."/>
            <person name="Hibbett D.S."/>
            <person name="Martin F."/>
        </authorList>
    </citation>
    <scope>NUCLEOTIDE SEQUENCE [LARGE SCALE GENOMIC DNA]</scope>
    <source>
        <strain evidence="21">FD-334 SS-4</strain>
    </source>
</reference>